<reference evidence="2" key="1">
    <citation type="submission" date="2022-11" db="UniProtKB">
        <authorList>
            <consortium name="WormBaseParasite"/>
        </authorList>
    </citation>
    <scope>IDENTIFICATION</scope>
</reference>
<sequence length="100" mass="11027">MAYLGSFSTGLNITAKFPCTTYGDFIVRKGLNEGKCDFTVQHNLAEFQKRLGLVPVLAGFPIPAFHPRGYGISGMLQSYENVHEEAKNRNLICSELAEVS</sequence>
<accession>A0AC34R433</accession>
<evidence type="ECO:0000313" key="1">
    <source>
        <dbReference type="Proteomes" id="UP000887576"/>
    </source>
</evidence>
<proteinExistence type="predicted"/>
<dbReference type="Proteomes" id="UP000887576">
    <property type="component" value="Unplaced"/>
</dbReference>
<dbReference type="WBParaSite" id="JU765_v2.g3387.t1">
    <property type="protein sequence ID" value="JU765_v2.g3387.t1"/>
    <property type="gene ID" value="JU765_v2.g3387"/>
</dbReference>
<protein>
    <submittedName>
        <fullName evidence="2">Uncharacterized protein</fullName>
    </submittedName>
</protein>
<organism evidence="1 2">
    <name type="scientific">Panagrolaimus sp. JU765</name>
    <dbReference type="NCBI Taxonomy" id="591449"/>
    <lineage>
        <taxon>Eukaryota</taxon>
        <taxon>Metazoa</taxon>
        <taxon>Ecdysozoa</taxon>
        <taxon>Nematoda</taxon>
        <taxon>Chromadorea</taxon>
        <taxon>Rhabditida</taxon>
        <taxon>Tylenchina</taxon>
        <taxon>Panagrolaimomorpha</taxon>
        <taxon>Panagrolaimoidea</taxon>
        <taxon>Panagrolaimidae</taxon>
        <taxon>Panagrolaimus</taxon>
    </lineage>
</organism>
<name>A0AC34R433_9BILA</name>
<evidence type="ECO:0000313" key="2">
    <source>
        <dbReference type="WBParaSite" id="JU765_v2.g3387.t1"/>
    </source>
</evidence>